<name>A0A0F2TEA6_STRR3</name>
<dbReference type="InterPro" id="IPR000182">
    <property type="entry name" value="GNAT_dom"/>
</dbReference>
<sequence>MRPDLTAPLRSPRLDLPPIGPEHAEAMAAALADPALHAFTGGRPATADELRARYTRLAAGSPDPAEAWGNWALRLRADGALAGYVQATVRAGTAELAWVIGTPWQGRGLATEAARALLAHLTAGGVTTAVAHIHPEHHASAAVARALGLRPTPNTQDGEVRWEAAAAPGTTG</sequence>
<protein>
    <submittedName>
        <fullName evidence="2">GCN5 family acetyltransferase</fullName>
    </submittedName>
</protein>
<dbReference type="PATRIC" id="fig|359131.3.peg.4289"/>
<accession>A0A0F2TEA6</accession>
<dbReference type="PANTHER" id="PTHR43441">
    <property type="entry name" value="RIBOSOMAL-PROTEIN-SERINE ACETYLTRANSFERASE"/>
    <property type="match status" value="1"/>
</dbReference>
<dbReference type="GO" id="GO:0005737">
    <property type="term" value="C:cytoplasm"/>
    <property type="evidence" value="ECO:0007669"/>
    <property type="project" value="TreeGrafter"/>
</dbReference>
<dbReference type="EMBL" id="JZKH01000035">
    <property type="protein sequence ID" value="KJS60856.1"/>
    <property type="molecule type" value="Genomic_DNA"/>
</dbReference>
<evidence type="ECO:0000313" key="2">
    <source>
        <dbReference type="EMBL" id="KJS60856.1"/>
    </source>
</evidence>
<feature type="domain" description="N-acetyltransferase" evidence="1">
    <location>
        <begin position="14"/>
        <end position="167"/>
    </location>
</feature>
<reference evidence="2 3" key="1">
    <citation type="submission" date="2015-02" db="EMBL/GenBank/DDBJ databases">
        <authorList>
            <person name="Ju K.-S."/>
            <person name="Doroghazi J.R."/>
            <person name="Metcalf W."/>
        </authorList>
    </citation>
    <scope>NUCLEOTIDE SEQUENCE [LARGE SCALE GENOMIC DNA]</scope>
    <source>
        <strain evidence="2 3">ATCC 31215</strain>
    </source>
</reference>
<dbReference type="AlphaFoldDB" id="A0A0F2TEA6"/>
<dbReference type="PROSITE" id="PS51186">
    <property type="entry name" value="GNAT"/>
    <property type="match status" value="1"/>
</dbReference>
<evidence type="ECO:0000259" key="1">
    <source>
        <dbReference type="PROSITE" id="PS51186"/>
    </source>
</evidence>
<organism evidence="2 3">
    <name type="scientific">Streptomyces rubellomurinus (strain ATCC 31215)</name>
    <dbReference type="NCBI Taxonomy" id="359131"/>
    <lineage>
        <taxon>Bacteria</taxon>
        <taxon>Bacillati</taxon>
        <taxon>Actinomycetota</taxon>
        <taxon>Actinomycetes</taxon>
        <taxon>Kitasatosporales</taxon>
        <taxon>Streptomycetaceae</taxon>
        <taxon>Streptomyces</taxon>
    </lineage>
</organism>
<dbReference type="PANTHER" id="PTHR43441:SF10">
    <property type="entry name" value="ACETYLTRANSFERASE"/>
    <property type="match status" value="1"/>
</dbReference>
<dbReference type="InterPro" id="IPR051908">
    <property type="entry name" value="Ribosomal_N-acetyltransferase"/>
</dbReference>
<dbReference type="Pfam" id="PF13302">
    <property type="entry name" value="Acetyltransf_3"/>
    <property type="match status" value="1"/>
</dbReference>
<dbReference type="SUPFAM" id="SSF55729">
    <property type="entry name" value="Acyl-CoA N-acyltransferases (Nat)"/>
    <property type="match status" value="1"/>
</dbReference>
<dbReference type="Gene3D" id="3.40.630.30">
    <property type="match status" value="1"/>
</dbReference>
<dbReference type="GO" id="GO:1990189">
    <property type="term" value="F:protein N-terminal-serine acetyltransferase activity"/>
    <property type="evidence" value="ECO:0007669"/>
    <property type="project" value="TreeGrafter"/>
</dbReference>
<gene>
    <name evidence="2" type="ORF">VM95_18360</name>
</gene>
<evidence type="ECO:0000313" key="3">
    <source>
        <dbReference type="Proteomes" id="UP000033699"/>
    </source>
</evidence>
<proteinExistence type="predicted"/>
<dbReference type="RefSeq" id="WP_045698091.1">
    <property type="nucleotide sequence ID" value="NZ_JZKH01000035.1"/>
</dbReference>
<dbReference type="InterPro" id="IPR016181">
    <property type="entry name" value="Acyl_CoA_acyltransferase"/>
</dbReference>
<keyword evidence="3" id="KW-1185">Reference proteome</keyword>
<dbReference type="OrthoDB" id="4403558at2"/>
<dbReference type="GO" id="GO:0008999">
    <property type="term" value="F:protein-N-terminal-alanine acetyltransferase activity"/>
    <property type="evidence" value="ECO:0007669"/>
    <property type="project" value="TreeGrafter"/>
</dbReference>
<comment type="caution">
    <text evidence="2">The sequence shown here is derived from an EMBL/GenBank/DDBJ whole genome shotgun (WGS) entry which is preliminary data.</text>
</comment>
<dbReference type="Proteomes" id="UP000033699">
    <property type="component" value="Unassembled WGS sequence"/>
</dbReference>
<keyword evidence="2" id="KW-0808">Transferase</keyword>